<evidence type="ECO:0000259" key="3">
    <source>
        <dbReference type="Pfam" id="PF23359"/>
    </source>
</evidence>
<protein>
    <recommendedName>
        <fullName evidence="3">Lsr2 DNA-binding domain-containing protein</fullName>
    </recommendedName>
</protein>
<feature type="domain" description="Lsr2 DNA-binding" evidence="3">
    <location>
        <begin position="163"/>
        <end position="196"/>
    </location>
</feature>
<evidence type="ECO:0000313" key="4">
    <source>
        <dbReference type="EMBL" id="AKJ15726.1"/>
    </source>
</evidence>
<dbReference type="InterPro" id="IPR055370">
    <property type="entry name" value="Lsr2_DNA-bd"/>
</dbReference>
<gene>
    <name evidence="4" type="ORF">ABB07_38465</name>
</gene>
<dbReference type="Gene3D" id="4.10.320.10">
    <property type="entry name" value="E3-binding domain"/>
    <property type="match status" value="1"/>
</dbReference>
<name>A0ABN4GWV6_9ACTN</name>
<keyword evidence="1" id="KW-0238">DNA-binding</keyword>
<evidence type="ECO:0000256" key="2">
    <source>
        <dbReference type="SAM" id="MobiDB-lite"/>
    </source>
</evidence>
<feature type="region of interest" description="Disordered" evidence="2">
    <location>
        <begin position="48"/>
        <end position="70"/>
    </location>
</feature>
<reference evidence="4 5" key="1">
    <citation type="journal article" date="2015" name="ISME J.">
        <title>Draft Genome Sequence of Streptomyces incarnatus NRRL8089, which Produces the Nucleoside Antibiotic Sinefungin.</title>
        <authorList>
            <person name="Oshima K."/>
            <person name="Hattori M."/>
            <person name="Shimizu H."/>
            <person name="Fukuda K."/>
            <person name="Nemoto M."/>
            <person name="Inagaki K."/>
            <person name="Tamura T."/>
        </authorList>
    </citation>
    <scope>NUCLEOTIDE SEQUENCE [LARGE SCALE GENOMIC DNA]</scope>
    <source>
        <strain evidence="4 5">NRRL 8089</strain>
    </source>
</reference>
<keyword evidence="5" id="KW-1185">Reference proteome</keyword>
<evidence type="ECO:0000313" key="5">
    <source>
        <dbReference type="Proteomes" id="UP000035366"/>
    </source>
</evidence>
<dbReference type="EMBL" id="CP011497">
    <property type="protein sequence ID" value="AKJ15726.1"/>
    <property type="molecule type" value="Genomic_DNA"/>
</dbReference>
<accession>A0ABN4GWV6</accession>
<dbReference type="Pfam" id="PF23359">
    <property type="entry name" value="Lsr2_DNA-bd"/>
    <property type="match status" value="1"/>
</dbReference>
<organism evidence="4 5">
    <name type="scientific">Streptomyces incarnatus</name>
    <dbReference type="NCBI Taxonomy" id="665007"/>
    <lineage>
        <taxon>Bacteria</taxon>
        <taxon>Bacillati</taxon>
        <taxon>Actinomycetota</taxon>
        <taxon>Actinomycetes</taxon>
        <taxon>Kitasatosporales</taxon>
        <taxon>Streptomycetaceae</taxon>
        <taxon>Streptomyces</taxon>
    </lineage>
</organism>
<sequence>MNRRWPLGSVGRVSLWVRSHRMSAFAGFIRIFHPHGVTEWVDLTGPAPTSMREQLQSDKAAGRPVPHDPRSLFTMGVTDNGEHLFWITDPEDDPDAWPIAVNEARGPQWFTFNGTLTQFLVSVLSGETDVPQFPNSLRQAATAFIPSGPRITTPTPSATPLPTDTNVIREWARANGYDLPPRGRVPAAIIDAWIQANSGA</sequence>
<proteinExistence type="predicted"/>
<dbReference type="InterPro" id="IPR036625">
    <property type="entry name" value="E3-bd_dom_sf"/>
</dbReference>
<evidence type="ECO:0000256" key="1">
    <source>
        <dbReference type="ARBA" id="ARBA00023125"/>
    </source>
</evidence>
<dbReference type="Proteomes" id="UP000035366">
    <property type="component" value="Chromosome"/>
</dbReference>